<proteinExistence type="inferred from homology"/>
<organism evidence="8 9">
    <name type="scientific">Vitreoscilla massiliensis</name>
    <dbReference type="NCBI Taxonomy" id="1689272"/>
    <lineage>
        <taxon>Bacteria</taxon>
        <taxon>Pseudomonadati</taxon>
        <taxon>Pseudomonadota</taxon>
        <taxon>Betaproteobacteria</taxon>
        <taxon>Neisseriales</taxon>
        <taxon>Neisseriaceae</taxon>
        <taxon>Vitreoscilla</taxon>
    </lineage>
</organism>
<dbReference type="Pfam" id="PF04977">
    <property type="entry name" value="DivIC"/>
    <property type="match status" value="1"/>
</dbReference>
<keyword evidence="1 7" id="KW-1003">Cell membrane</keyword>
<evidence type="ECO:0000256" key="5">
    <source>
        <dbReference type="ARBA" id="ARBA00023136"/>
    </source>
</evidence>
<comment type="subcellular location">
    <subcellularLocation>
        <location evidence="7">Cell inner membrane</location>
        <topology evidence="7">Single-pass type II membrane protein</topology>
    </subcellularLocation>
    <text evidence="7">Localizes to the division septum.</text>
</comment>
<keyword evidence="7" id="KW-0997">Cell inner membrane</keyword>
<dbReference type="InterPro" id="IPR007060">
    <property type="entry name" value="FtsL/DivIC"/>
</dbReference>
<evidence type="ECO:0000313" key="9">
    <source>
        <dbReference type="Proteomes" id="UP000832011"/>
    </source>
</evidence>
<sequence length="102" mass="11357">MKWVTLVLLGALAYVHFHLWVGDEGWFHQGDLKERLQKQLASNEDASQRNSALKAELGDLHSGGDAIGELARYELGYVGEGETFYRIVPKITTEAIAPVTEE</sequence>
<keyword evidence="3 7" id="KW-0812">Transmembrane</keyword>
<protein>
    <recommendedName>
        <fullName evidence="7">Cell division protein FtsB</fullName>
    </recommendedName>
</protein>
<evidence type="ECO:0000256" key="4">
    <source>
        <dbReference type="ARBA" id="ARBA00022989"/>
    </source>
</evidence>
<dbReference type="Proteomes" id="UP000832011">
    <property type="component" value="Chromosome"/>
</dbReference>
<dbReference type="PANTHER" id="PTHR37485:SF1">
    <property type="entry name" value="CELL DIVISION PROTEIN FTSB"/>
    <property type="match status" value="1"/>
</dbReference>
<feature type="topological domain" description="Periplasmic" evidence="7">
    <location>
        <begin position="22"/>
        <end position="102"/>
    </location>
</feature>
<name>A0ABY4E3S6_9NEIS</name>
<evidence type="ECO:0000256" key="1">
    <source>
        <dbReference type="ARBA" id="ARBA00022475"/>
    </source>
</evidence>
<reference evidence="8 9" key="1">
    <citation type="journal article" date="2022" name="Res Sq">
        <title>Evolution of multicellular longitudinally dividing oral cavity symbionts (Neisseriaceae).</title>
        <authorList>
            <person name="Nyongesa S."/>
            <person name="Weber P."/>
            <person name="Bernet E."/>
            <person name="Pullido F."/>
            <person name="Nieckarz M."/>
            <person name="Delaby M."/>
            <person name="Nieves C."/>
            <person name="Viehboeck T."/>
            <person name="Krause N."/>
            <person name="Rivera-Millot A."/>
            <person name="Nakamura A."/>
            <person name="Vischer N."/>
            <person name="VanNieuwenhze M."/>
            <person name="Brun Y."/>
            <person name="Cava F."/>
            <person name="Bulgheresi S."/>
            <person name="Veyrier F."/>
        </authorList>
    </citation>
    <scope>NUCLEOTIDE SEQUENCE [LARGE SCALE GENOMIC DNA]</scope>
    <source>
        <strain evidence="8 9">SN4</strain>
    </source>
</reference>
<evidence type="ECO:0000256" key="3">
    <source>
        <dbReference type="ARBA" id="ARBA00022692"/>
    </source>
</evidence>
<keyword evidence="4 7" id="KW-1133">Transmembrane helix</keyword>
<dbReference type="EMBL" id="CP091511">
    <property type="protein sequence ID" value="UOO90430.1"/>
    <property type="molecule type" value="Genomic_DNA"/>
</dbReference>
<evidence type="ECO:0000256" key="2">
    <source>
        <dbReference type="ARBA" id="ARBA00022618"/>
    </source>
</evidence>
<keyword evidence="5 7" id="KW-0472">Membrane</keyword>
<gene>
    <name evidence="7" type="primary">ftsB</name>
    <name evidence="8" type="ORF">LVJ82_05485</name>
</gene>
<dbReference type="PANTHER" id="PTHR37485">
    <property type="entry name" value="CELL DIVISION PROTEIN FTSB"/>
    <property type="match status" value="1"/>
</dbReference>
<comment type="subunit">
    <text evidence="7">Part of a complex composed of FtsB, FtsL and FtsQ.</text>
</comment>
<comment type="function">
    <text evidence="7">Essential cell division protein. May link together the upstream cell division proteins, which are predominantly cytoplasmic, with the downstream cell division proteins, which are predominantly periplasmic.</text>
</comment>
<evidence type="ECO:0000313" key="8">
    <source>
        <dbReference type="EMBL" id="UOO90430.1"/>
    </source>
</evidence>
<feature type="topological domain" description="Cytoplasmic" evidence="7">
    <location>
        <begin position="1"/>
        <end position="3"/>
    </location>
</feature>
<dbReference type="HAMAP" id="MF_00599">
    <property type="entry name" value="FtsB"/>
    <property type="match status" value="1"/>
</dbReference>
<keyword evidence="2 7" id="KW-0132">Cell division</keyword>
<dbReference type="InterPro" id="IPR023081">
    <property type="entry name" value="Cell_div_FtsB"/>
</dbReference>
<accession>A0ABY4E3S6</accession>
<keyword evidence="9" id="KW-1185">Reference proteome</keyword>
<evidence type="ECO:0000256" key="6">
    <source>
        <dbReference type="ARBA" id="ARBA00023306"/>
    </source>
</evidence>
<keyword evidence="6 7" id="KW-0131">Cell cycle</keyword>
<dbReference type="RefSeq" id="WP_058355692.1">
    <property type="nucleotide sequence ID" value="NZ_CABKVG010000008.1"/>
</dbReference>
<comment type="similarity">
    <text evidence="7">Belongs to the FtsB family.</text>
</comment>
<evidence type="ECO:0000256" key="7">
    <source>
        <dbReference type="HAMAP-Rule" id="MF_00599"/>
    </source>
</evidence>